<name>A0A8T2A7M6_9BRAS</name>
<proteinExistence type="predicted"/>
<keyword evidence="2" id="KW-1185">Reference proteome</keyword>
<dbReference type="AlphaFoldDB" id="A0A8T2A7M6"/>
<dbReference type="EMBL" id="JAEFBK010000009">
    <property type="protein sequence ID" value="KAG7568033.1"/>
    <property type="molecule type" value="Genomic_DNA"/>
</dbReference>
<dbReference type="EMBL" id="JAEFBK010000009">
    <property type="protein sequence ID" value="KAG7568032.1"/>
    <property type="molecule type" value="Genomic_DNA"/>
</dbReference>
<comment type="caution">
    <text evidence="1">The sequence shown here is derived from an EMBL/GenBank/DDBJ whole genome shotgun (WGS) entry which is preliminary data.</text>
</comment>
<organism evidence="1 2">
    <name type="scientific">Arabidopsis thaliana x Arabidopsis arenosa</name>
    <dbReference type="NCBI Taxonomy" id="1240361"/>
    <lineage>
        <taxon>Eukaryota</taxon>
        <taxon>Viridiplantae</taxon>
        <taxon>Streptophyta</taxon>
        <taxon>Embryophyta</taxon>
        <taxon>Tracheophyta</taxon>
        <taxon>Spermatophyta</taxon>
        <taxon>Magnoliopsida</taxon>
        <taxon>eudicotyledons</taxon>
        <taxon>Gunneridae</taxon>
        <taxon>Pentapetalae</taxon>
        <taxon>rosids</taxon>
        <taxon>malvids</taxon>
        <taxon>Brassicales</taxon>
        <taxon>Brassicaceae</taxon>
        <taxon>Camelineae</taxon>
        <taxon>Arabidopsis</taxon>
    </lineage>
</organism>
<dbReference type="Proteomes" id="UP000694240">
    <property type="component" value="Chromosome 9"/>
</dbReference>
<evidence type="ECO:0000313" key="2">
    <source>
        <dbReference type="Proteomes" id="UP000694240"/>
    </source>
</evidence>
<accession>A0A8T2A7M6</accession>
<sequence>MEETRALTKMEETVVREAAETLGLRIKKLHRRISWEEFNERWFKGLCMFCDEPETPDHHLRHKNSGILMIDCDEDQMSHDKELVETEVATESSETEQRTLNHEATADMNLALLEEESIPQFQVPIANSEILKSGELREVKLGKLEVVAMNKNLVQDGVQENVNKRFDVDRDQKVTSNTQIGSTHQMLDKMPLRVRSKMRRSKCPKCWRFKFKNRDLRGYNLSRVKLLLKNSLVITRFWQWFMMVNGYKQCHMLEHANIEAESFPLLNFAAEQPRLWMQNNSEPILILSELERKKKKLCLKTWMFKYKNVEECIKRLHYQLRYNFRLENERCCERESRKKCHSYVGVSELLHKSHGTGIAESLMLSLFIKAAYGKKYVSNNEVRSYSLNSLSEDDINIVILGIKVFSPEEVVEDQIHDKLTIRWKDGIEGVMEFFLGIGMGKHQREITEAKQNLKHWYGDSLLEFLKRMEAGSSMIMVLYNNTELINYLYHLEKSCLVSIIRIENALIEARFVKTMEEYSKNHLASTLAYELFHSPRPPDLFVADRMILTKEETEDDMKEDDQKKQGDWGHNFLLVAVANQSHIWSAGYHVWHRWKARCFYVGMILTMRAWLFGEEGFDIGK</sequence>
<reference evidence="1 2" key="1">
    <citation type="submission" date="2020-12" db="EMBL/GenBank/DDBJ databases">
        <title>Concerted genomic and epigenomic changes stabilize Arabidopsis allopolyploids.</title>
        <authorList>
            <person name="Chen Z."/>
        </authorList>
    </citation>
    <scope>NUCLEOTIDE SEQUENCE [LARGE SCALE GENOMIC DNA]</scope>
    <source>
        <strain evidence="1">Allo738</strain>
        <tissue evidence="1">Leaf</tissue>
    </source>
</reference>
<protein>
    <submittedName>
        <fullName evidence="1">Uncharacterized protein</fullName>
    </submittedName>
</protein>
<evidence type="ECO:0000313" key="1">
    <source>
        <dbReference type="EMBL" id="KAG7568032.1"/>
    </source>
</evidence>
<gene>
    <name evidence="1" type="ORF">ISN45_Aa04g008700</name>
</gene>